<evidence type="ECO:0000313" key="2">
    <source>
        <dbReference type="EMBL" id="TNN58445.1"/>
    </source>
</evidence>
<accession>A0A4Z2GZC0</accession>
<dbReference type="Proteomes" id="UP000314294">
    <property type="component" value="Unassembled WGS sequence"/>
</dbReference>
<gene>
    <name evidence="2" type="ORF">EYF80_031336</name>
</gene>
<comment type="caution">
    <text evidence="2">The sequence shown here is derived from an EMBL/GenBank/DDBJ whole genome shotgun (WGS) entry which is preliminary data.</text>
</comment>
<keyword evidence="3" id="KW-1185">Reference proteome</keyword>
<dbReference type="EMBL" id="SRLO01000378">
    <property type="protein sequence ID" value="TNN58445.1"/>
    <property type="molecule type" value="Genomic_DNA"/>
</dbReference>
<evidence type="ECO:0000256" key="1">
    <source>
        <dbReference type="SAM" id="MobiDB-lite"/>
    </source>
</evidence>
<feature type="region of interest" description="Disordered" evidence="1">
    <location>
        <begin position="68"/>
        <end position="104"/>
    </location>
</feature>
<organism evidence="2 3">
    <name type="scientific">Liparis tanakae</name>
    <name type="common">Tanaka's snailfish</name>
    <dbReference type="NCBI Taxonomy" id="230148"/>
    <lineage>
        <taxon>Eukaryota</taxon>
        <taxon>Metazoa</taxon>
        <taxon>Chordata</taxon>
        <taxon>Craniata</taxon>
        <taxon>Vertebrata</taxon>
        <taxon>Euteleostomi</taxon>
        <taxon>Actinopterygii</taxon>
        <taxon>Neopterygii</taxon>
        <taxon>Teleostei</taxon>
        <taxon>Neoteleostei</taxon>
        <taxon>Acanthomorphata</taxon>
        <taxon>Eupercaria</taxon>
        <taxon>Perciformes</taxon>
        <taxon>Cottioidei</taxon>
        <taxon>Cottales</taxon>
        <taxon>Liparidae</taxon>
        <taxon>Liparis</taxon>
    </lineage>
</organism>
<sequence>MLTRAHTQGIKLQIVKAEELQQGLVGVKLPEDRGRGTAVHDDSQMQVLEVSLTDALLEPSAVLERASKVLRGKEEEEEEQEQDEEDGETRGSKVKNRRGDAAQK</sequence>
<name>A0A4Z2GZC0_9TELE</name>
<feature type="compositionally biased region" description="Acidic residues" evidence="1">
    <location>
        <begin position="75"/>
        <end position="87"/>
    </location>
</feature>
<proteinExistence type="predicted"/>
<reference evidence="2 3" key="1">
    <citation type="submission" date="2019-03" db="EMBL/GenBank/DDBJ databases">
        <title>First draft genome of Liparis tanakae, snailfish: a comprehensive survey of snailfish specific genes.</title>
        <authorList>
            <person name="Kim W."/>
            <person name="Song I."/>
            <person name="Jeong J.-H."/>
            <person name="Kim D."/>
            <person name="Kim S."/>
            <person name="Ryu S."/>
            <person name="Song J.Y."/>
            <person name="Lee S.K."/>
        </authorList>
    </citation>
    <scope>NUCLEOTIDE SEQUENCE [LARGE SCALE GENOMIC DNA]</scope>
    <source>
        <tissue evidence="2">Muscle</tissue>
    </source>
</reference>
<evidence type="ECO:0000313" key="3">
    <source>
        <dbReference type="Proteomes" id="UP000314294"/>
    </source>
</evidence>
<dbReference type="AlphaFoldDB" id="A0A4Z2GZC0"/>
<protein>
    <submittedName>
        <fullName evidence="2">Uncharacterized protein</fullName>
    </submittedName>
</protein>